<reference evidence="3" key="1">
    <citation type="journal article" date="2011" name="Proc. Natl. Acad. Sci. U.S.A.">
        <title>Obligate biotrophy features unraveled by the genomic analysis of rust fungi.</title>
        <authorList>
            <person name="Duplessis S."/>
            <person name="Cuomo C.A."/>
            <person name="Lin Y.-C."/>
            <person name="Aerts A."/>
            <person name="Tisserant E."/>
            <person name="Veneault-Fourrey C."/>
            <person name="Joly D.L."/>
            <person name="Hacquard S."/>
            <person name="Amselem J."/>
            <person name="Cantarel B.L."/>
            <person name="Chiu R."/>
            <person name="Coutinho P.M."/>
            <person name="Feau N."/>
            <person name="Field M."/>
            <person name="Frey P."/>
            <person name="Gelhaye E."/>
            <person name="Goldberg J."/>
            <person name="Grabherr M.G."/>
            <person name="Kodira C.D."/>
            <person name="Kohler A."/>
            <person name="Kuees U."/>
            <person name="Lindquist E.A."/>
            <person name="Lucas S.M."/>
            <person name="Mago R."/>
            <person name="Mauceli E."/>
            <person name="Morin E."/>
            <person name="Murat C."/>
            <person name="Pangilinan J.L."/>
            <person name="Park R."/>
            <person name="Pearson M."/>
            <person name="Quesneville H."/>
            <person name="Rouhier N."/>
            <person name="Sakthikumar S."/>
            <person name="Salamov A.A."/>
            <person name="Schmutz J."/>
            <person name="Selles B."/>
            <person name="Shapiro H."/>
            <person name="Tanguay P."/>
            <person name="Tuskan G.A."/>
            <person name="Henrissat B."/>
            <person name="Van de Peer Y."/>
            <person name="Rouze P."/>
            <person name="Ellis J.G."/>
            <person name="Dodds P.N."/>
            <person name="Schein J.E."/>
            <person name="Zhong S."/>
            <person name="Hamelin R.C."/>
            <person name="Grigoriev I.V."/>
            <person name="Szabo L.J."/>
            <person name="Martin F."/>
        </authorList>
    </citation>
    <scope>NUCLEOTIDE SEQUENCE [LARGE SCALE GENOMIC DNA]</scope>
    <source>
        <strain evidence="3">98AG31 / pathotype 3-4-7</strain>
    </source>
</reference>
<evidence type="ECO:0000313" key="2">
    <source>
        <dbReference type="EMBL" id="EGG00289.1"/>
    </source>
</evidence>
<feature type="compositionally biased region" description="Polar residues" evidence="1">
    <location>
        <begin position="440"/>
        <end position="449"/>
    </location>
</feature>
<feature type="region of interest" description="Disordered" evidence="1">
    <location>
        <begin position="543"/>
        <end position="609"/>
    </location>
</feature>
<keyword evidence="3" id="KW-1185">Reference proteome</keyword>
<protein>
    <submittedName>
        <fullName evidence="2">Uncharacterized protein</fullName>
    </submittedName>
</protein>
<feature type="compositionally biased region" description="Polar residues" evidence="1">
    <location>
        <begin position="543"/>
        <end position="558"/>
    </location>
</feature>
<feature type="compositionally biased region" description="Acidic residues" evidence="1">
    <location>
        <begin position="586"/>
        <end position="605"/>
    </location>
</feature>
<dbReference type="OrthoDB" id="2590746at2759"/>
<dbReference type="eggNOG" id="ENOG502S3HK">
    <property type="taxonomic scope" value="Eukaryota"/>
</dbReference>
<feature type="region of interest" description="Disordered" evidence="1">
    <location>
        <begin position="716"/>
        <end position="759"/>
    </location>
</feature>
<dbReference type="VEuPathDB" id="FungiDB:MELLADRAFT_79280"/>
<proteinExistence type="predicted"/>
<dbReference type="InParanoid" id="F4S503"/>
<feature type="region of interest" description="Disordered" evidence="1">
    <location>
        <begin position="1"/>
        <end position="27"/>
    </location>
</feature>
<feature type="region of interest" description="Disordered" evidence="1">
    <location>
        <begin position="180"/>
        <end position="294"/>
    </location>
</feature>
<gene>
    <name evidence="2" type="ORF">MELLADRAFT_79280</name>
</gene>
<feature type="compositionally biased region" description="Low complexity" evidence="1">
    <location>
        <begin position="1"/>
        <end position="13"/>
    </location>
</feature>
<dbReference type="HOGENOM" id="CLU_351989_0_0_1"/>
<name>F4S503_MELLP</name>
<feature type="compositionally biased region" description="Pro residues" evidence="1">
    <location>
        <begin position="259"/>
        <end position="276"/>
    </location>
</feature>
<feature type="compositionally biased region" description="Polar residues" evidence="1">
    <location>
        <begin position="328"/>
        <end position="348"/>
    </location>
</feature>
<feature type="region of interest" description="Disordered" evidence="1">
    <location>
        <begin position="425"/>
        <end position="449"/>
    </location>
</feature>
<feature type="compositionally biased region" description="Polar residues" evidence="1">
    <location>
        <begin position="310"/>
        <end position="321"/>
    </location>
</feature>
<accession>F4S503</accession>
<dbReference type="EMBL" id="GL883149">
    <property type="protein sequence ID" value="EGG00289.1"/>
    <property type="molecule type" value="Genomic_DNA"/>
</dbReference>
<feature type="compositionally biased region" description="Basic and acidic residues" evidence="1">
    <location>
        <begin position="750"/>
        <end position="759"/>
    </location>
</feature>
<organism evidence="3">
    <name type="scientific">Melampsora larici-populina (strain 98AG31 / pathotype 3-4-7)</name>
    <name type="common">Poplar leaf rust fungus</name>
    <dbReference type="NCBI Taxonomy" id="747676"/>
    <lineage>
        <taxon>Eukaryota</taxon>
        <taxon>Fungi</taxon>
        <taxon>Dikarya</taxon>
        <taxon>Basidiomycota</taxon>
        <taxon>Pucciniomycotina</taxon>
        <taxon>Pucciniomycetes</taxon>
        <taxon>Pucciniales</taxon>
        <taxon>Melampsoraceae</taxon>
        <taxon>Melampsora</taxon>
    </lineage>
</organism>
<feature type="compositionally biased region" description="Low complexity" evidence="1">
    <location>
        <begin position="425"/>
        <end position="439"/>
    </location>
</feature>
<evidence type="ECO:0000313" key="3">
    <source>
        <dbReference type="Proteomes" id="UP000001072"/>
    </source>
</evidence>
<feature type="compositionally biased region" description="Polar residues" evidence="1">
    <location>
        <begin position="14"/>
        <end position="27"/>
    </location>
</feature>
<feature type="region of interest" description="Disordered" evidence="1">
    <location>
        <begin position="310"/>
        <end position="353"/>
    </location>
</feature>
<evidence type="ECO:0000256" key="1">
    <source>
        <dbReference type="SAM" id="MobiDB-lite"/>
    </source>
</evidence>
<dbReference type="KEGG" id="mlr:MELLADRAFT_79280"/>
<dbReference type="GeneID" id="18933243"/>
<dbReference type="AlphaFoldDB" id="F4S503"/>
<sequence>MSMMSSTTTTSMSNNFNQTTIPSESNPSLLPAIRQQQQQQSQHRRSHSLNFAAALNRRASKRTGSSSSTLANQTTRAAIHTLPIIQPDTYWNSYQNSRHFKISLREPRQQVTSLLALSSIPRPITPPLHEDSEPSAATLIANVTRLVMEEEATNAAIAASLQTLENEVNVNGLNESDELDLLSNSSSSLPPPCHDLNATTPTHHQPQSKARPVSFPSSIPHNLIQPTSLSPIPDYSPPTTPPHSQRASSPIPSMDQDHPPQPPSSSLPPLQSPPTHSPEVFVIVRPPPSKTNHPLNLQVQLVLPTLPANSASVHQNESSNSDLRRTPSVRSGQSERSNSSLLSMTNSEASRRGRRVTPLYNLQWHTVLPTWISDAGTDAKIAKFIKKGIEIIDFAIIEPGEIKKGIPNLQQFNLSRTLSNQVPASNSSISSHHSITNTSENENTKLNGPTNWFKKIKTIGTLGSKRSPIPQPVVIVNEPEGNEVVADSDGALSSTGPSLESNRRAEGYVWMVRKWLREEAPESIVLIEWRKGSKPKTKKNLRSLTVIDSNTNSNQASSSRRHSIQVAGEAEVMDPNFHPRPPPSVIEEERETNEEDEEDESDAEDSERPWHCKLVVINQDCQLHNTEGKRTYIGSFTPQPHHPRIVGKLTVPWNLETIYPDEDSKAVSVEEMKDLIVITSMWLIVREELGGGNPNQQVKLSGKILHPTVVLPLPSSIGGGGVSSSSSKNRNRNSISVFGVGIGGNQNPKNQDRQDHEDQSNLISNLSKLRMPSAGNGIQTFQNHKKSLINWSKIGKLNP</sequence>
<dbReference type="RefSeq" id="XP_007416488.1">
    <property type="nucleotide sequence ID" value="XM_007416426.1"/>
</dbReference>
<dbReference type="Proteomes" id="UP000001072">
    <property type="component" value="Unassembled WGS sequence"/>
</dbReference>
<feature type="compositionally biased region" description="Low complexity" evidence="1">
    <location>
        <begin position="723"/>
        <end position="737"/>
    </location>
</feature>
<feature type="compositionally biased region" description="Polar residues" evidence="1">
    <location>
        <begin position="215"/>
        <end position="229"/>
    </location>
</feature>
<feature type="compositionally biased region" description="Polar residues" evidence="1">
    <location>
        <begin position="197"/>
        <end position="208"/>
    </location>
</feature>